<dbReference type="AlphaFoldDB" id="A0A0A9F1C6"/>
<dbReference type="EMBL" id="GBRH01191051">
    <property type="protein sequence ID" value="JAE06845.1"/>
    <property type="molecule type" value="Transcribed_RNA"/>
</dbReference>
<sequence length="35" mass="3822">MACNLILSSAFSAESPVVSLCKRLYKATQQFNTTV</sequence>
<proteinExistence type="predicted"/>
<reference evidence="1" key="1">
    <citation type="submission" date="2014-09" db="EMBL/GenBank/DDBJ databases">
        <authorList>
            <person name="Magalhaes I.L.F."/>
            <person name="Oliveira U."/>
            <person name="Santos F.R."/>
            <person name="Vidigal T.H.D.A."/>
            <person name="Brescovit A.D."/>
            <person name="Santos A.J."/>
        </authorList>
    </citation>
    <scope>NUCLEOTIDE SEQUENCE</scope>
    <source>
        <tissue evidence="1">Shoot tissue taken approximately 20 cm above the soil surface</tissue>
    </source>
</reference>
<name>A0A0A9F1C6_ARUDO</name>
<evidence type="ECO:0000313" key="1">
    <source>
        <dbReference type="EMBL" id="JAE06845.1"/>
    </source>
</evidence>
<reference evidence="1" key="2">
    <citation type="journal article" date="2015" name="Data Brief">
        <title>Shoot transcriptome of the giant reed, Arundo donax.</title>
        <authorList>
            <person name="Barrero R.A."/>
            <person name="Guerrero F.D."/>
            <person name="Moolhuijzen P."/>
            <person name="Goolsby J.A."/>
            <person name="Tidwell J."/>
            <person name="Bellgard S.E."/>
            <person name="Bellgard M.I."/>
        </authorList>
    </citation>
    <scope>NUCLEOTIDE SEQUENCE</scope>
    <source>
        <tissue evidence="1">Shoot tissue taken approximately 20 cm above the soil surface</tissue>
    </source>
</reference>
<organism evidence="1">
    <name type="scientific">Arundo donax</name>
    <name type="common">Giant reed</name>
    <name type="synonym">Donax arundinaceus</name>
    <dbReference type="NCBI Taxonomy" id="35708"/>
    <lineage>
        <taxon>Eukaryota</taxon>
        <taxon>Viridiplantae</taxon>
        <taxon>Streptophyta</taxon>
        <taxon>Embryophyta</taxon>
        <taxon>Tracheophyta</taxon>
        <taxon>Spermatophyta</taxon>
        <taxon>Magnoliopsida</taxon>
        <taxon>Liliopsida</taxon>
        <taxon>Poales</taxon>
        <taxon>Poaceae</taxon>
        <taxon>PACMAD clade</taxon>
        <taxon>Arundinoideae</taxon>
        <taxon>Arundineae</taxon>
        <taxon>Arundo</taxon>
    </lineage>
</organism>
<accession>A0A0A9F1C6</accession>
<protein>
    <submittedName>
        <fullName evidence="1">Uncharacterized protein</fullName>
    </submittedName>
</protein>